<dbReference type="InterPro" id="IPR017021">
    <property type="entry name" value="UCP033763"/>
</dbReference>
<keyword evidence="2" id="KW-1185">Reference proteome</keyword>
<reference evidence="1 2" key="1">
    <citation type="submission" date="2015-07" db="EMBL/GenBank/DDBJ databases">
        <title>Genome sequence of Leptolinea tardivitalis DSM 16556.</title>
        <authorList>
            <person name="Hemp J."/>
            <person name="Ward L.M."/>
            <person name="Pace L.A."/>
            <person name="Fischer W.W."/>
        </authorList>
    </citation>
    <scope>NUCLEOTIDE SEQUENCE [LARGE SCALE GENOMIC DNA]</scope>
    <source>
        <strain evidence="1 2">YMTK-2</strain>
    </source>
</reference>
<dbReference type="AlphaFoldDB" id="A0A0P6X9M0"/>
<evidence type="ECO:0000313" key="2">
    <source>
        <dbReference type="Proteomes" id="UP000050430"/>
    </source>
</evidence>
<comment type="caution">
    <text evidence="1">The sequence shown here is derived from an EMBL/GenBank/DDBJ whole genome shotgun (WGS) entry which is preliminary data.</text>
</comment>
<evidence type="ECO:0008006" key="3">
    <source>
        <dbReference type="Google" id="ProtNLM"/>
    </source>
</evidence>
<dbReference type="STRING" id="229920.ADM99_13025"/>
<gene>
    <name evidence="1" type="ORF">ADM99_13025</name>
</gene>
<dbReference type="InterPro" id="IPR023476">
    <property type="entry name" value="Pep_tRNA_hydro_II_dom_sf"/>
</dbReference>
<dbReference type="PATRIC" id="fig|229920.5.peg.2930"/>
<dbReference type="Proteomes" id="UP000050430">
    <property type="component" value="Unassembled WGS sequence"/>
</dbReference>
<dbReference type="OrthoDB" id="1045582at2"/>
<evidence type="ECO:0000313" key="1">
    <source>
        <dbReference type="EMBL" id="KPL71168.1"/>
    </source>
</evidence>
<dbReference type="Pfam" id="PF09391">
    <property type="entry name" value="DUF2000"/>
    <property type="match status" value="1"/>
</dbReference>
<dbReference type="Gene3D" id="3.40.1490.10">
    <property type="entry name" value="Bit1"/>
    <property type="match status" value="1"/>
</dbReference>
<proteinExistence type="predicted"/>
<dbReference type="PIRSF" id="PIRSF033736">
    <property type="entry name" value="UCP033763"/>
    <property type="match status" value="1"/>
</dbReference>
<organism evidence="1 2">
    <name type="scientific">Leptolinea tardivitalis</name>
    <dbReference type="NCBI Taxonomy" id="229920"/>
    <lineage>
        <taxon>Bacteria</taxon>
        <taxon>Bacillati</taxon>
        <taxon>Chloroflexota</taxon>
        <taxon>Anaerolineae</taxon>
        <taxon>Anaerolineales</taxon>
        <taxon>Anaerolineaceae</taxon>
        <taxon>Leptolinea</taxon>
    </lineage>
</organism>
<name>A0A0P6X9M0_9CHLR</name>
<dbReference type="EMBL" id="LGCK01000012">
    <property type="protein sequence ID" value="KPL71168.1"/>
    <property type="molecule type" value="Genomic_DNA"/>
</dbReference>
<dbReference type="RefSeq" id="WP_062422926.1">
    <property type="nucleotide sequence ID" value="NZ_BBYA01000011.1"/>
</dbReference>
<protein>
    <recommendedName>
        <fullName evidence="3">DUF2000 domain-containing protein</fullName>
    </recommendedName>
</protein>
<dbReference type="InterPro" id="IPR018988">
    <property type="entry name" value="DUF2000"/>
</dbReference>
<sequence length="136" mass="14863">MMKCVMVIDQNLPLGLIANTAAVLAISLGKKVDGIVGEDVVDRDGTVHKGITRATVPLLKGDSSLIRSLRSRLLSMPENSLFFVDFCDIAQQSKRYEDYTANIALTSECDLTYLGIAIYGEDREVNKLTGNIGLLR</sequence>
<dbReference type="SUPFAM" id="SSF102462">
    <property type="entry name" value="Peptidyl-tRNA hydrolase II"/>
    <property type="match status" value="1"/>
</dbReference>
<accession>A0A0P6X9M0</accession>